<dbReference type="Gene3D" id="3.30.2410.10">
    <property type="entry name" value="Hect, E3 ligase catalytic domain"/>
    <property type="match status" value="1"/>
</dbReference>
<feature type="compositionally biased region" description="Acidic residues" evidence="7">
    <location>
        <begin position="246"/>
        <end position="260"/>
    </location>
</feature>
<organism evidence="10 11">
    <name type="scientific">Pythium oligandrum</name>
    <name type="common">Mycoparasitic fungus</name>
    <dbReference type="NCBI Taxonomy" id="41045"/>
    <lineage>
        <taxon>Eukaryota</taxon>
        <taxon>Sar</taxon>
        <taxon>Stramenopiles</taxon>
        <taxon>Oomycota</taxon>
        <taxon>Peronosporomycetes</taxon>
        <taxon>Pythiales</taxon>
        <taxon>Pythiaceae</taxon>
        <taxon>Pythium</taxon>
    </lineage>
</organism>
<feature type="transmembrane region" description="Helical" evidence="8">
    <location>
        <begin position="12"/>
        <end position="32"/>
    </location>
</feature>
<gene>
    <name evidence="10" type="ORF">Poli38472_003262</name>
</gene>
<comment type="catalytic activity">
    <reaction evidence="1">
        <text>S-ubiquitinyl-[E2 ubiquitin-conjugating enzyme]-L-cysteine + [acceptor protein]-L-lysine = [E2 ubiquitin-conjugating enzyme]-L-cysteine + N(6)-ubiquitinyl-[acceptor protein]-L-lysine.</text>
        <dbReference type="EC" id="2.3.2.26"/>
    </reaction>
</comment>
<evidence type="ECO:0000256" key="7">
    <source>
        <dbReference type="SAM" id="MobiDB-lite"/>
    </source>
</evidence>
<evidence type="ECO:0000256" key="4">
    <source>
        <dbReference type="ARBA" id="ARBA00022679"/>
    </source>
</evidence>
<dbReference type="AlphaFoldDB" id="A0A8K1C6A8"/>
<keyword evidence="8" id="KW-1133">Transmembrane helix</keyword>
<keyword evidence="5 6" id="KW-0833">Ubl conjugation pathway</keyword>
<dbReference type="EC" id="2.3.2.26" evidence="3"/>
<proteinExistence type="predicted"/>
<dbReference type="GO" id="GO:0061630">
    <property type="term" value="F:ubiquitin protein ligase activity"/>
    <property type="evidence" value="ECO:0007669"/>
    <property type="project" value="UniProtKB-EC"/>
</dbReference>
<evidence type="ECO:0000256" key="3">
    <source>
        <dbReference type="ARBA" id="ARBA00012485"/>
    </source>
</evidence>
<comment type="caution">
    <text evidence="10">The sequence shown here is derived from an EMBL/GenBank/DDBJ whole genome shotgun (WGS) entry which is preliminary data.</text>
</comment>
<evidence type="ECO:0000256" key="2">
    <source>
        <dbReference type="ARBA" id="ARBA00004906"/>
    </source>
</evidence>
<feature type="region of interest" description="Disordered" evidence="7">
    <location>
        <begin position="172"/>
        <end position="202"/>
    </location>
</feature>
<dbReference type="PROSITE" id="PS51257">
    <property type="entry name" value="PROKAR_LIPOPROTEIN"/>
    <property type="match status" value="1"/>
</dbReference>
<keyword evidence="8" id="KW-0812">Transmembrane</keyword>
<dbReference type="CDD" id="cd00078">
    <property type="entry name" value="HECTc"/>
    <property type="match status" value="1"/>
</dbReference>
<dbReference type="Pfam" id="PF00632">
    <property type="entry name" value="HECT"/>
    <property type="match status" value="1"/>
</dbReference>
<dbReference type="FunFam" id="3.30.2160.10:FF:000001">
    <property type="entry name" value="E3 ubiquitin-protein ligase NEDD4-like"/>
    <property type="match status" value="1"/>
</dbReference>
<sequence>MASDKDNQAMVIGIVLAILLIGSFACLVNNFMRVARAHQWSRLHMPLLPDSSNLRLDAALRDAEDGFNVCDACAFENLKRNIFCMICGTPIAPPEIDEAKTKKKLKMLKKKKKNGEDEVVGVQVNHRRQQRALRRKEWARKVDVEGKLYWYRDASVVADSTFPGYVLRMKGEEKPAEATPEIAEPATTVETAEPENEPTDDMVSIVVTETVAAVTPNDTEANATATDSSADLPSRVSAVFASERGSDDDANATEEDTEMTQEERRQARKRALKLCTVDDVAKRLEAEFKAREVELEEAGFADPAKPALTDGADTDLHDDAKVLTQHAQLDFPTKLAEFVTRTATVLVPPEQSFLKLKVRREYLLEDSIDILVATPENLARCVIRMDFMGEQGVDAGGVYREWLVIFNSKVVRSKAGIFRCVDRDDQTYYLNPNSRHTIGENHLAHFFATGRFLGRALLEGNPTGFHLSLPLLKIMLGMPVSFSDLEYFDREAYQSMQWILQNDDIEALGLDFSVNEKVGNELITVDLIPGGRHIAVTDDNKLEYLDRKFRYMLFDSVAPQLYAFLKGLYEVIPPDLLMLFDPEELDFIISGSDEIDVDDWERNAKYTVDLIEHPARIWFWEIVREMPNEYRRRLLLFTTGSSRVPLAGFMALTSYDGRLCPFTLKGIELGEGGYIRSHACFNRLELPRYNSKASLKTVLYAVLTTDQYGFTID</sequence>
<dbReference type="GO" id="GO:0016567">
    <property type="term" value="P:protein ubiquitination"/>
    <property type="evidence" value="ECO:0007669"/>
    <property type="project" value="TreeGrafter"/>
</dbReference>
<feature type="domain" description="HECT" evidence="9">
    <location>
        <begin position="374"/>
        <end position="713"/>
    </location>
</feature>
<keyword evidence="8" id="KW-0472">Membrane</keyword>
<dbReference type="InterPro" id="IPR035983">
    <property type="entry name" value="Hect_E3_ubiquitin_ligase"/>
</dbReference>
<dbReference type="InterPro" id="IPR050409">
    <property type="entry name" value="E3_ubiq-protein_ligase"/>
</dbReference>
<comment type="pathway">
    <text evidence="2">Protein modification; protein ubiquitination.</text>
</comment>
<dbReference type="PANTHER" id="PTHR11254">
    <property type="entry name" value="HECT DOMAIN UBIQUITIN-PROTEIN LIGASE"/>
    <property type="match status" value="1"/>
</dbReference>
<dbReference type="FunFam" id="3.30.2410.10:FF:000009">
    <property type="entry name" value="Probable E3 ubiquitin-protein ligase HECTD2"/>
    <property type="match status" value="1"/>
</dbReference>
<evidence type="ECO:0000256" key="6">
    <source>
        <dbReference type="PROSITE-ProRule" id="PRU00104"/>
    </source>
</evidence>
<dbReference type="PROSITE" id="PS50237">
    <property type="entry name" value="HECT"/>
    <property type="match status" value="1"/>
</dbReference>
<evidence type="ECO:0000256" key="8">
    <source>
        <dbReference type="SAM" id="Phobius"/>
    </source>
</evidence>
<reference evidence="10" key="1">
    <citation type="submission" date="2019-03" db="EMBL/GenBank/DDBJ databases">
        <title>Long read genome sequence of the mycoparasitic Pythium oligandrum ATCC 38472 isolated from sugarbeet rhizosphere.</title>
        <authorList>
            <person name="Gaulin E."/>
        </authorList>
    </citation>
    <scope>NUCLEOTIDE SEQUENCE</scope>
    <source>
        <strain evidence="10">ATCC 38472_TT</strain>
    </source>
</reference>
<keyword evidence="4" id="KW-0808">Transferase</keyword>
<evidence type="ECO:0000256" key="1">
    <source>
        <dbReference type="ARBA" id="ARBA00000885"/>
    </source>
</evidence>
<feature type="region of interest" description="Disordered" evidence="7">
    <location>
        <begin position="241"/>
        <end position="265"/>
    </location>
</feature>
<dbReference type="Gene3D" id="3.30.2160.10">
    <property type="entry name" value="Hect, E3 ligase catalytic domain"/>
    <property type="match status" value="1"/>
</dbReference>
<protein>
    <recommendedName>
        <fullName evidence="3">HECT-type E3 ubiquitin transferase</fullName>
        <ecNumber evidence="3">2.3.2.26</ecNumber>
    </recommendedName>
</protein>
<keyword evidence="11" id="KW-1185">Reference proteome</keyword>
<feature type="compositionally biased region" description="Polar residues" evidence="7">
    <location>
        <begin position="216"/>
        <end position="231"/>
    </location>
</feature>
<dbReference type="InterPro" id="IPR000569">
    <property type="entry name" value="HECT_dom"/>
</dbReference>
<accession>A0A8K1C6A8</accession>
<feature type="region of interest" description="Disordered" evidence="7">
    <location>
        <begin position="215"/>
        <end position="234"/>
    </location>
</feature>
<evidence type="ECO:0000259" key="9">
    <source>
        <dbReference type="PROSITE" id="PS50237"/>
    </source>
</evidence>
<dbReference type="Proteomes" id="UP000794436">
    <property type="component" value="Unassembled WGS sequence"/>
</dbReference>
<dbReference type="SMART" id="SM00119">
    <property type="entry name" value="HECTc"/>
    <property type="match status" value="1"/>
</dbReference>
<dbReference type="EMBL" id="SPLM01000144">
    <property type="protein sequence ID" value="TMW57337.1"/>
    <property type="molecule type" value="Genomic_DNA"/>
</dbReference>
<name>A0A8K1C6A8_PYTOL</name>
<feature type="compositionally biased region" description="Low complexity" evidence="7">
    <location>
        <begin position="177"/>
        <end position="191"/>
    </location>
</feature>
<dbReference type="GO" id="GO:0005737">
    <property type="term" value="C:cytoplasm"/>
    <property type="evidence" value="ECO:0007669"/>
    <property type="project" value="TreeGrafter"/>
</dbReference>
<dbReference type="SUPFAM" id="SSF56204">
    <property type="entry name" value="Hect, E3 ligase catalytic domain"/>
    <property type="match status" value="1"/>
</dbReference>
<feature type="active site" description="Glycyl thioester intermediate" evidence="6">
    <location>
        <position position="680"/>
    </location>
</feature>
<dbReference type="PANTHER" id="PTHR11254:SF440">
    <property type="entry name" value="E3 UBIQUITIN-PROTEIN LIGASE NEDD-4"/>
    <property type="match status" value="1"/>
</dbReference>
<dbReference type="OrthoDB" id="89236at2759"/>
<evidence type="ECO:0000256" key="5">
    <source>
        <dbReference type="ARBA" id="ARBA00022786"/>
    </source>
</evidence>
<dbReference type="GO" id="GO:0006511">
    <property type="term" value="P:ubiquitin-dependent protein catabolic process"/>
    <property type="evidence" value="ECO:0007669"/>
    <property type="project" value="TreeGrafter"/>
</dbReference>
<dbReference type="Gene3D" id="3.90.1750.10">
    <property type="entry name" value="Hect, E3 ligase catalytic domains"/>
    <property type="match status" value="1"/>
</dbReference>
<evidence type="ECO:0000313" key="11">
    <source>
        <dbReference type="Proteomes" id="UP000794436"/>
    </source>
</evidence>
<evidence type="ECO:0000313" key="10">
    <source>
        <dbReference type="EMBL" id="TMW57337.1"/>
    </source>
</evidence>